<gene>
    <name evidence="1" type="ORF">H5410_002792</name>
</gene>
<evidence type="ECO:0000313" key="2">
    <source>
        <dbReference type="Proteomes" id="UP000824120"/>
    </source>
</evidence>
<dbReference type="EMBL" id="JACXVP010000001">
    <property type="protein sequence ID" value="KAG5631075.1"/>
    <property type="molecule type" value="Genomic_DNA"/>
</dbReference>
<dbReference type="Proteomes" id="UP000824120">
    <property type="component" value="Chromosome 1"/>
</dbReference>
<comment type="caution">
    <text evidence="1">The sequence shown here is derived from an EMBL/GenBank/DDBJ whole genome shotgun (WGS) entry which is preliminary data.</text>
</comment>
<dbReference type="PANTHER" id="PTHR48434">
    <property type="entry name" value="(RAPE) HYPOTHETICAL PROTEIN"/>
    <property type="match status" value="1"/>
</dbReference>
<sequence>MKAPESFAQAVNPKLTKTIPSKPIPKEESFEFIVSQTKRFYESILTDTNSIEIEHSRDTNNYINYSRVTIKKILDPFEWFANHLHTPIALTMNYKPQIYNWYDYKAAWMNFIYLRPRHTWLIKYSWIPKQPKVQEKARSSTNSSSEATLKQKLKEALDNLEKYDEH</sequence>
<protein>
    <submittedName>
        <fullName evidence="1">Uncharacterized protein</fullName>
    </submittedName>
</protein>
<accession>A0A9J6B387</accession>
<organism evidence="1 2">
    <name type="scientific">Solanum commersonii</name>
    <name type="common">Commerson's wild potato</name>
    <name type="synonym">Commerson's nightshade</name>
    <dbReference type="NCBI Taxonomy" id="4109"/>
    <lineage>
        <taxon>Eukaryota</taxon>
        <taxon>Viridiplantae</taxon>
        <taxon>Streptophyta</taxon>
        <taxon>Embryophyta</taxon>
        <taxon>Tracheophyta</taxon>
        <taxon>Spermatophyta</taxon>
        <taxon>Magnoliopsida</taxon>
        <taxon>eudicotyledons</taxon>
        <taxon>Gunneridae</taxon>
        <taxon>Pentapetalae</taxon>
        <taxon>asterids</taxon>
        <taxon>lamiids</taxon>
        <taxon>Solanales</taxon>
        <taxon>Solanaceae</taxon>
        <taxon>Solanoideae</taxon>
        <taxon>Solaneae</taxon>
        <taxon>Solanum</taxon>
    </lineage>
</organism>
<dbReference type="AlphaFoldDB" id="A0A9J6B387"/>
<reference evidence="1 2" key="1">
    <citation type="submission" date="2020-09" db="EMBL/GenBank/DDBJ databases">
        <title>De no assembly of potato wild relative species, Solanum commersonii.</title>
        <authorList>
            <person name="Cho K."/>
        </authorList>
    </citation>
    <scope>NUCLEOTIDE SEQUENCE [LARGE SCALE GENOMIC DNA]</scope>
    <source>
        <strain evidence="1">LZ3.2</strain>
        <tissue evidence="1">Leaf</tissue>
    </source>
</reference>
<keyword evidence="2" id="KW-1185">Reference proteome</keyword>
<proteinExistence type="predicted"/>
<name>A0A9J6B387_SOLCO</name>
<evidence type="ECO:0000313" key="1">
    <source>
        <dbReference type="EMBL" id="KAG5631075.1"/>
    </source>
</evidence>
<dbReference type="PANTHER" id="PTHR48434:SF1">
    <property type="entry name" value="(RAPE) HYPOTHETICAL PROTEIN"/>
    <property type="match status" value="1"/>
</dbReference>